<sequence>MIFKNGTIFAQYIRVIHARRREMMIEASIFKIKNIRLIGQRTCELYMENVETASVKGWIINCNDVFIHQFHEQLNHLCSSENPFDSLLQLKQYHKVEVLC</sequence>
<dbReference type="AlphaFoldDB" id="Q6F9E4"/>
<name>Q6F9E4_ACIAD</name>
<organism evidence="1 2">
    <name type="scientific">Acinetobacter baylyi (strain ATCC 33305 / BD413 / ADP1)</name>
    <dbReference type="NCBI Taxonomy" id="62977"/>
    <lineage>
        <taxon>Bacteria</taxon>
        <taxon>Pseudomonadati</taxon>
        <taxon>Pseudomonadota</taxon>
        <taxon>Gammaproteobacteria</taxon>
        <taxon>Moraxellales</taxon>
        <taxon>Moraxellaceae</taxon>
        <taxon>Acinetobacter</taxon>
    </lineage>
</organism>
<dbReference type="Proteomes" id="UP000000430">
    <property type="component" value="Chromosome"/>
</dbReference>
<dbReference type="STRING" id="202950.GCA_001485005_01462"/>
<protein>
    <submittedName>
        <fullName evidence="1">Uncharacterized protein</fullName>
    </submittedName>
</protein>
<proteinExistence type="predicted"/>
<evidence type="ECO:0000313" key="2">
    <source>
        <dbReference type="Proteomes" id="UP000000430"/>
    </source>
</evidence>
<evidence type="ECO:0000313" key="1">
    <source>
        <dbReference type="EMBL" id="CAG69320.1"/>
    </source>
</evidence>
<dbReference type="EMBL" id="CR543861">
    <property type="protein sequence ID" value="CAG69320.1"/>
    <property type="molecule type" value="Genomic_DNA"/>
</dbReference>
<dbReference type="eggNOG" id="ENOG5031RU5">
    <property type="taxonomic scope" value="Bacteria"/>
</dbReference>
<dbReference type="HOGENOM" id="CLU_180520_0_0_6"/>
<dbReference type="KEGG" id="aci:ACIAD2555"/>
<reference evidence="1 2" key="1">
    <citation type="journal article" date="2004" name="Nucleic Acids Res.">
        <title>Unique features revealed by the genome sequence of Acinetobacter sp. ADP1, a versatile and naturally transformation competent bacterium.</title>
        <authorList>
            <person name="Barbe V."/>
            <person name="Vallenet D."/>
            <person name="Fonknechten N."/>
            <person name="Kreimeyer A."/>
            <person name="Oztas S."/>
            <person name="Labarre L."/>
            <person name="Cruveiller S."/>
            <person name="Robert C."/>
            <person name="Duprat S."/>
            <person name="Wincker P."/>
            <person name="Ornston L.N."/>
            <person name="Weissenbach J."/>
            <person name="Marliere P."/>
            <person name="Cohen G.N."/>
            <person name="Medigue C."/>
        </authorList>
    </citation>
    <scope>NUCLEOTIDE SEQUENCE [LARGE SCALE GENOMIC DNA]</scope>
    <source>
        <strain evidence="2">ATCC 33305 / BD413 / ADP1</strain>
    </source>
</reference>
<accession>Q6F9E4</accession>
<gene>
    <name evidence="1" type="ordered locus">ACIAD2555</name>
</gene>